<sequence length="250" mass="25186">MTPARARTRAYMGCGSSSAAAADAASNDANLSSFNTNKFPPPESPAAVRTACSALAAARPPVEAADAGANEEVAELGTMSGAKKVGKFRRASAGFKTLQRRKMEANADVQAAPAAGALALDPAVAAMLASYTATPVTSNRGTPVTSRANSPQLRRGPAPPTVLLSRNESPLGSPRPSADSPRSSCTHSPRPASGEEGTRPRASAGHSGRGAVDGASLAACEAQCLSDGARRSMPPAAMHTVSPVASPRDA</sequence>
<proteinExistence type="predicted"/>
<feature type="region of interest" description="Disordered" evidence="1">
    <location>
        <begin position="230"/>
        <end position="250"/>
    </location>
</feature>
<reference evidence="2" key="1">
    <citation type="submission" date="2021-01" db="EMBL/GenBank/DDBJ databases">
        <authorList>
            <person name="Corre E."/>
            <person name="Pelletier E."/>
            <person name="Niang G."/>
            <person name="Scheremetjew M."/>
            <person name="Finn R."/>
            <person name="Kale V."/>
            <person name="Holt S."/>
            <person name="Cochrane G."/>
            <person name="Meng A."/>
            <person name="Brown T."/>
            <person name="Cohen L."/>
        </authorList>
    </citation>
    <scope>NUCLEOTIDE SEQUENCE</scope>
    <source>
        <strain evidence="2">PLY182g</strain>
    </source>
</reference>
<feature type="compositionally biased region" description="Polar residues" evidence="1">
    <location>
        <begin position="135"/>
        <end position="152"/>
    </location>
</feature>
<organism evidence="2">
    <name type="scientific">Coccolithus braarudii</name>
    <dbReference type="NCBI Taxonomy" id="221442"/>
    <lineage>
        <taxon>Eukaryota</taxon>
        <taxon>Haptista</taxon>
        <taxon>Haptophyta</taxon>
        <taxon>Prymnesiophyceae</taxon>
        <taxon>Coccolithales</taxon>
        <taxon>Coccolithaceae</taxon>
        <taxon>Coccolithus</taxon>
    </lineage>
</organism>
<feature type="compositionally biased region" description="Low complexity" evidence="1">
    <location>
        <begin position="174"/>
        <end position="184"/>
    </location>
</feature>
<gene>
    <name evidence="2" type="ORF">CPEL01642_LOCUS10304</name>
</gene>
<dbReference type="EMBL" id="HBEY01021535">
    <property type="protein sequence ID" value="CAD8606969.1"/>
    <property type="molecule type" value="Transcribed_RNA"/>
</dbReference>
<evidence type="ECO:0000256" key="1">
    <source>
        <dbReference type="SAM" id="MobiDB-lite"/>
    </source>
</evidence>
<feature type="region of interest" description="Disordered" evidence="1">
    <location>
        <begin position="135"/>
        <end position="213"/>
    </location>
</feature>
<dbReference type="AlphaFoldDB" id="A0A7S0Q0P6"/>
<name>A0A7S0Q0P6_9EUKA</name>
<evidence type="ECO:0000313" key="2">
    <source>
        <dbReference type="EMBL" id="CAD8606969.1"/>
    </source>
</evidence>
<protein>
    <submittedName>
        <fullName evidence="2">Uncharacterized protein</fullName>
    </submittedName>
</protein>
<accession>A0A7S0Q0P6</accession>